<name>A0A6J7CDX4_9ZZZZ</name>
<proteinExistence type="predicted"/>
<dbReference type="EMBL" id="CAFBLF010000001">
    <property type="protein sequence ID" value="CAB4855048.1"/>
    <property type="molecule type" value="Genomic_DNA"/>
</dbReference>
<accession>A0A6J7CDX4</accession>
<protein>
    <submittedName>
        <fullName evidence="1">Unannotated protein</fullName>
    </submittedName>
</protein>
<gene>
    <name evidence="1" type="ORF">UFOPK3339_00014</name>
</gene>
<reference evidence="1" key="1">
    <citation type="submission" date="2020-05" db="EMBL/GenBank/DDBJ databases">
        <authorList>
            <person name="Chiriac C."/>
            <person name="Salcher M."/>
            <person name="Ghai R."/>
            <person name="Kavagutti S V."/>
        </authorList>
    </citation>
    <scope>NUCLEOTIDE SEQUENCE</scope>
</reference>
<sequence>MVKGKFVRIVVLFITVYVAWVGTSAYLAHATNFAWATRDQKISRIQEIEEIAGLIVGGSNAVYSLSAERMSTLTSEPWFNASIINEGFTFENNLLFLDDIVNSIDATKVKTVILSSIRLVKSKKAVGMIFRRGYGFDGGKLPPVWLPYDSIFGFINSEHNRIFPSFISRNGDLLHDEAEVCTTAGRPGNLQWATNDQIVSFIDSWLPAIHSRFPNAEVVITIPSRYLSNEPDPLKEEAYVNRLETHITTWIANHKEAANLSVSVTPEPNYFVDSILCNNSNHFNAFGRQLRTNALYAAMVNK</sequence>
<organism evidence="1">
    <name type="scientific">freshwater metagenome</name>
    <dbReference type="NCBI Taxonomy" id="449393"/>
    <lineage>
        <taxon>unclassified sequences</taxon>
        <taxon>metagenomes</taxon>
        <taxon>ecological metagenomes</taxon>
    </lineage>
</organism>
<dbReference type="AlphaFoldDB" id="A0A6J7CDX4"/>
<evidence type="ECO:0000313" key="1">
    <source>
        <dbReference type="EMBL" id="CAB4855048.1"/>
    </source>
</evidence>